<evidence type="ECO:0000313" key="2">
    <source>
        <dbReference type="EMBL" id="TDL25980.1"/>
    </source>
</evidence>
<dbReference type="VEuPathDB" id="FungiDB:BD410DRAFT_559856"/>
<proteinExistence type="predicted"/>
<dbReference type="AlphaFoldDB" id="A0A4Y7QGJ1"/>
<dbReference type="Proteomes" id="UP000294933">
    <property type="component" value="Unassembled WGS sequence"/>
</dbReference>
<feature type="compositionally biased region" description="Low complexity" evidence="1">
    <location>
        <begin position="329"/>
        <end position="338"/>
    </location>
</feature>
<feature type="compositionally biased region" description="Basic and acidic residues" evidence="1">
    <location>
        <begin position="159"/>
        <end position="174"/>
    </location>
</feature>
<reference evidence="2 3" key="1">
    <citation type="submission" date="2018-06" db="EMBL/GenBank/DDBJ databases">
        <title>A transcriptomic atlas of mushroom development highlights an independent origin of complex multicellularity.</title>
        <authorList>
            <consortium name="DOE Joint Genome Institute"/>
            <person name="Krizsan K."/>
            <person name="Almasi E."/>
            <person name="Merenyi Z."/>
            <person name="Sahu N."/>
            <person name="Viragh M."/>
            <person name="Koszo T."/>
            <person name="Mondo S."/>
            <person name="Kiss B."/>
            <person name="Balint B."/>
            <person name="Kues U."/>
            <person name="Barry K."/>
            <person name="Hegedus J.C."/>
            <person name="Henrissat B."/>
            <person name="Johnson J."/>
            <person name="Lipzen A."/>
            <person name="Ohm R."/>
            <person name="Nagy I."/>
            <person name="Pangilinan J."/>
            <person name="Yan J."/>
            <person name="Xiong Y."/>
            <person name="Grigoriev I.V."/>
            <person name="Hibbett D.S."/>
            <person name="Nagy L.G."/>
        </authorList>
    </citation>
    <scope>NUCLEOTIDE SEQUENCE [LARGE SCALE GENOMIC DNA]</scope>
    <source>
        <strain evidence="2 3">SZMC22713</strain>
    </source>
</reference>
<gene>
    <name evidence="2" type="ORF">BD410DRAFT_559856</name>
</gene>
<name>A0A4Y7QGJ1_9AGAM</name>
<feature type="compositionally biased region" description="Polar residues" evidence="1">
    <location>
        <begin position="83"/>
        <end position="111"/>
    </location>
</feature>
<evidence type="ECO:0000256" key="1">
    <source>
        <dbReference type="SAM" id="MobiDB-lite"/>
    </source>
</evidence>
<accession>A0A4Y7QGJ1</accession>
<evidence type="ECO:0000313" key="3">
    <source>
        <dbReference type="Proteomes" id="UP000294933"/>
    </source>
</evidence>
<feature type="compositionally biased region" description="Low complexity" evidence="1">
    <location>
        <begin position="199"/>
        <end position="213"/>
    </location>
</feature>
<sequence>MMQVDGPHVVVPGSRWPISVSKARLVDTAPPIPTHNIFPTPLAKLTSALAATSSISRRKPRVTFRSPDSDSPLLVEWPLRTGKTPTITPQSINPTPTLSETPPTHIFTTSTPKRETSPVFTPAPPLFKMRPPLPAYHPLGPRVEATLLEASNPYTPKPAGRDVSHLMDDSDSRRSSSRTRKPAAKLRDSDDHPGQDRYALLPTPAAATVSTSTRGGASPQKRKRANGAGNAARKKRKDAATADRDGTYPNRKARPSRNAAAPTHSGNDVADPDGAPSPTDSNIPVSDGGGAEEKDPEVDVDPAVPARKPAARTRRPRQAATVNMKRRWSSASEATTTSVSVSIAGAIATSGKDKVGALEE</sequence>
<feature type="region of interest" description="Disordered" evidence="1">
    <location>
        <begin position="152"/>
        <end position="338"/>
    </location>
</feature>
<keyword evidence="3" id="KW-1185">Reference proteome</keyword>
<protein>
    <submittedName>
        <fullName evidence="2">Uncharacterized protein</fullName>
    </submittedName>
</protein>
<organism evidence="2 3">
    <name type="scientific">Rickenella mellea</name>
    <dbReference type="NCBI Taxonomy" id="50990"/>
    <lineage>
        <taxon>Eukaryota</taxon>
        <taxon>Fungi</taxon>
        <taxon>Dikarya</taxon>
        <taxon>Basidiomycota</taxon>
        <taxon>Agaricomycotina</taxon>
        <taxon>Agaricomycetes</taxon>
        <taxon>Hymenochaetales</taxon>
        <taxon>Rickenellaceae</taxon>
        <taxon>Rickenella</taxon>
    </lineage>
</organism>
<feature type="compositionally biased region" description="Basic and acidic residues" evidence="1">
    <location>
        <begin position="185"/>
        <end position="195"/>
    </location>
</feature>
<feature type="region of interest" description="Disordered" evidence="1">
    <location>
        <begin position="81"/>
        <end position="118"/>
    </location>
</feature>
<dbReference type="EMBL" id="ML170162">
    <property type="protein sequence ID" value="TDL25980.1"/>
    <property type="molecule type" value="Genomic_DNA"/>
</dbReference>
<feature type="compositionally biased region" description="Basic residues" evidence="1">
    <location>
        <begin position="175"/>
        <end position="184"/>
    </location>
</feature>